<name>A0ABY8F2F2_9HYPH</name>
<dbReference type="InterPro" id="IPR003442">
    <property type="entry name" value="T6A_TsaE"/>
</dbReference>
<dbReference type="InterPro" id="IPR011009">
    <property type="entry name" value="Kinase-like_dom_sf"/>
</dbReference>
<protein>
    <recommendedName>
        <fullName evidence="3">tRNA threonylcarbamoyladenosine biosynthesis protein TsaE</fullName>
    </recommendedName>
    <alternativeName>
        <fullName evidence="10">t(6)A37 threonylcarbamoyladenosine biosynthesis protein TsaE</fullName>
    </alternativeName>
</protein>
<dbReference type="Gene3D" id="3.40.50.300">
    <property type="entry name" value="P-loop containing nucleotide triphosphate hydrolases"/>
    <property type="match status" value="1"/>
</dbReference>
<evidence type="ECO:0000256" key="9">
    <source>
        <dbReference type="ARBA" id="ARBA00022842"/>
    </source>
</evidence>
<dbReference type="PANTHER" id="PTHR33540:SF2">
    <property type="entry name" value="TRNA THREONYLCARBAMOYLADENOSINE BIOSYNTHESIS PROTEIN TSAE"/>
    <property type="match status" value="1"/>
</dbReference>
<keyword evidence="4" id="KW-0963">Cytoplasm</keyword>
<keyword evidence="8" id="KW-0067">ATP-binding</keyword>
<sequence>MADHQLRSIPDFFLELTIADEADTRRLANDLAVMLRAGDVVCLSGDLGAGKSTLTRALVRSLAKDPELEVPSPTFTLVQTYEFDRFDLSHLDLYRLEDPEELEELGLEDLLETGAALIEWPEKAEELLPEKALWIQITQPDEAEDKRLFRFHAADISWQARTLETHEIRTFLERSSFPDAERRFLAGDASLRTFETVTANDRSAVLMRWPFHQNTLAQGVSDYMSSVHLAQDCRSVLAIGAELRQRGFRAPKVYEAEPDKGLVLAEDLGRETIVKNGAPVSERYFAAVEVLANMHGQTWPRSLPVDGYRTYEVPGYSSDALITEASLFLDWYVPEKTGRAVDVAARVSFENLWRKTLQSIASAQYGWVLRDFHSPNLLWQYDATGTDRIGLIDFQDTVYGPVAYDVASLLLDARTDISQDLESALFDAYVSLRENQSQGFDKVGFSAAYSVMAAQRISKIIGIFVRLARRDGKPAYLSHLPRMLGYLDRVLDRPNLSELKDWYNGFRH</sequence>
<dbReference type="Pfam" id="PF02367">
    <property type="entry name" value="TsaE"/>
    <property type="match status" value="1"/>
</dbReference>
<dbReference type="PANTHER" id="PTHR33540">
    <property type="entry name" value="TRNA THREONYLCARBAMOYLADENOSINE BIOSYNTHESIS PROTEIN TSAE"/>
    <property type="match status" value="1"/>
</dbReference>
<keyword evidence="7" id="KW-0547">Nucleotide-binding</keyword>
<dbReference type="RefSeq" id="WP_265680263.1">
    <property type="nucleotide sequence ID" value="NZ_CP120863.1"/>
</dbReference>
<dbReference type="InterPro" id="IPR012180">
    <property type="entry name" value="Bifunc_ATPase/PTrfase"/>
</dbReference>
<evidence type="ECO:0000256" key="10">
    <source>
        <dbReference type="ARBA" id="ARBA00032441"/>
    </source>
</evidence>
<dbReference type="InterPro" id="IPR027417">
    <property type="entry name" value="P-loop_NTPase"/>
</dbReference>
<evidence type="ECO:0000256" key="2">
    <source>
        <dbReference type="ARBA" id="ARBA00007599"/>
    </source>
</evidence>
<dbReference type="Gene3D" id="3.90.1200.10">
    <property type="match status" value="1"/>
</dbReference>
<dbReference type="Proteomes" id="UP001209803">
    <property type="component" value="Chromosome"/>
</dbReference>
<evidence type="ECO:0000313" key="13">
    <source>
        <dbReference type="Proteomes" id="UP001209803"/>
    </source>
</evidence>
<proteinExistence type="inferred from homology"/>
<evidence type="ECO:0000313" key="12">
    <source>
        <dbReference type="EMBL" id="WFE89650.1"/>
    </source>
</evidence>
<keyword evidence="5" id="KW-0819">tRNA processing</keyword>
<dbReference type="PIRSF" id="PIRSF036599">
    <property type="entry name" value="AtpPhos"/>
    <property type="match status" value="1"/>
</dbReference>
<comment type="subcellular location">
    <subcellularLocation>
        <location evidence="1">Cytoplasm</location>
    </subcellularLocation>
</comment>
<dbReference type="EMBL" id="CP120863">
    <property type="protein sequence ID" value="WFE89650.1"/>
    <property type="molecule type" value="Genomic_DNA"/>
</dbReference>
<comment type="similarity">
    <text evidence="2">Belongs to the TsaE family.</text>
</comment>
<evidence type="ECO:0000256" key="5">
    <source>
        <dbReference type="ARBA" id="ARBA00022694"/>
    </source>
</evidence>
<dbReference type="SUPFAM" id="SSF52540">
    <property type="entry name" value="P-loop containing nucleoside triphosphate hydrolases"/>
    <property type="match status" value="1"/>
</dbReference>
<keyword evidence="13" id="KW-1185">Reference proteome</keyword>
<evidence type="ECO:0000256" key="1">
    <source>
        <dbReference type="ARBA" id="ARBA00004496"/>
    </source>
</evidence>
<dbReference type="Gene3D" id="3.30.200.20">
    <property type="entry name" value="Phosphorylase Kinase, domain 1"/>
    <property type="match status" value="1"/>
</dbReference>
<evidence type="ECO:0000259" key="11">
    <source>
        <dbReference type="Pfam" id="PF01636"/>
    </source>
</evidence>
<dbReference type="SUPFAM" id="SSF56112">
    <property type="entry name" value="Protein kinase-like (PK-like)"/>
    <property type="match status" value="1"/>
</dbReference>
<gene>
    <name evidence="12" type="primary">tsaE</name>
    <name evidence="12" type="ORF">K1718_26435</name>
</gene>
<evidence type="ECO:0000256" key="4">
    <source>
        <dbReference type="ARBA" id="ARBA00022490"/>
    </source>
</evidence>
<organism evidence="12 13">
    <name type="scientific">Roseibium porphyridii</name>
    <dbReference type="NCBI Taxonomy" id="2866279"/>
    <lineage>
        <taxon>Bacteria</taxon>
        <taxon>Pseudomonadati</taxon>
        <taxon>Pseudomonadota</taxon>
        <taxon>Alphaproteobacteria</taxon>
        <taxon>Hyphomicrobiales</taxon>
        <taxon>Stappiaceae</taxon>
        <taxon>Roseibium</taxon>
    </lineage>
</organism>
<keyword evidence="6" id="KW-0479">Metal-binding</keyword>
<dbReference type="InterPro" id="IPR002575">
    <property type="entry name" value="Aminoglycoside_PTrfase"/>
</dbReference>
<evidence type="ECO:0000256" key="3">
    <source>
        <dbReference type="ARBA" id="ARBA00019010"/>
    </source>
</evidence>
<dbReference type="Pfam" id="PF01636">
    <property type="entry name" value="APH"/>
    <property type="match status" value="1"/>
</dbReference>
<reference evidence="12 13" key="1">
    <citation type="submission" date="2023-03" db="EMBL/GenBank/DDBJ databases">
        <title>Roseibium porphyridii sp. nov. and Roseibium rhodosorbium sp. nov. isolated from marine algae, Porphyridium cruentum and Rhodosorus marinus, respectively.</title>
        <authorList>
            <person name="Lee M.W."/>
            <person name="Choi B.J."/>
            <person name="Lee J.K."/>
            <person name="Choi D.G."/>
            <person name="Baek J.H."/>
            <person name="Bayburt H."/>
            <person name="Kim J.M."/>
            <person name="Han D.M."/>
            <person name="Kim K.H."/>
            <person name="Jeon C.O."/>
        </authorList>
    </citation>
    <scope>NUCLEOTIDE SEQUENCE [LARGE SCALE GENOMIC DNA]</scope>
    <source>
        <strain evidence="12 13">KMA01</strain>
    </source>
</reference>
<keyword evidence="9" id="KW-0460">Magnesium</keyword>
<evidence type="ECO:0000256" key="6">
    <source>
        <dbReference type="ARBA" id="ARBA00022723"/>
    </source>
</evidence>
<feature type="domain" description="Aminoglycoside phosphotransferase" evidence="11">
    <location>
        <begin position="183"/>
        <end position="429"/>
    </location>
</feature>
<accession>A0ABY8F2F2</accession>
<evidence type="ECO:0000256" key="8">
    <source>
        <dbReference type="ARBA" id="ARBA00022840"/>
    </source>
</evidence>
<evidence type="ECO:0000256" key="7">
    <source>
        <dbReference type="ARBA" id="ARBA00022741"/>
    </source>
</evidence>
<dbReference type="NCBIfam" id="TIGR00150">
    <property type="entry name" value="T6A_YjeE"/>
    <property type="match status" value="1"/>
</dbReference>